<name>V4A2Y9_LOTGI</name>
<dbReference type="SUPFAM" id="SSF47986">
    <property type="entry name" value="DEATH domain"/>
    <property type="match status" value="1"/>
</dbReference>
<organism evidence="3 4">
    <name type="scientific">Lottia gigantea</name>
    <name type="common">Giant owl limpet</name>
    <dbReference type="NCBI Taxonomy" id="225164"/>
    <lineage>
        <taxon>Eukaryota</taxon>
        <taxon>Metazoa</taxon>
        <taxon>Spiralia</taxon>
        <taxon>Lophotrochozoa</taxon>
        <taxon>Mollusca</taxon>
        <taxon>Gastropoda</taxon>
        <taxon>Patellogastropoda</taxon>
        <taxon>Lottioidea</taxon>
        <taxon>Lottiidae</taxon>
        <taxon>Lottia</taxon>
    </lineage>
</organism>
<dbReference type="InterPro" id="IPR000488">
    <property type="entry name" value="Death_dom"/>
</dbReference>
<dbReference type="GeneID" id="20249301"/>
<dbReference type="STRING" id="225164.V4A2Y9"/>
<dbReference type="Gene3D" id="1.10.533.10">
    <property type="entry name" value="Death Domain, Fas"/>
    <property type="match status" value="1"/>
</dbReference>
<dbReference type="Pfam" id="PF00531">
    <property type="entry name" value="Death"/>
    <property type="match status" value="1"/>
</dbReference>
<evidence type="ECO:0000313" key="4">
    <source>
        <dbReference type="Proteomes" id="UP000030746"/>
    </source>
</evidence>
<dbReference type="EMBL" id="KB202284">
    <property type="protein sequence ID" value="ESO91067.1"/>
    <property type="molecule type" value="Genomic_DNA"/>
</dbReference>
<protein>
    <recommendedName>
        <fullName evidence="2">Death domain-containing protein</fullName>
    </recommendedName>
</protein>
<dbReference type="KEGG" id="lgi:LOTGIDRAFT_233544"/>
<feature type="region of interest" description="Disordered" evidence="1">
    <location>
        <begin position="1"/>
        <end position="29"/>
    </location>
</feature>
<sequence length="166" mass="18442">MEEDSVPQKPAPEATGHSKNTSRPNIKLITPDGSRFEISSECGNLGTNVMIGACNVMNVEHFSETRKRRKAKQPLSENKEEPGRHLLQKIASKIIMEEAIMLGRVLNLSDAKIDEIKVDNSTSGAAEIKYQILAEWCKKDENPTIATLAFALNNIERGDISDRLPR</sequence>
<dbReference type="InterPro" id="IPR011029">
    <property type="entry name" value="DEATH-like_dom_sf"/>
</dbReference>
<dbReference type="PROSITE" id="PS50017">
    <property type="entry name" value="DEATH_DOMAIN"/>
    <property type="match status" value="1"/>
</dbReference>
<dbReference type="OMA" id="DHIGEDY"/>
<evidence type="ECO:0000256" key="1">
    <source>
        <dbReference type="SAM" id="MobiDB-lite"/>
    </source>
</evidence>
<evidence type="ECO:0000313" key="3">
    <source>
        <dbReference type="EMBL" id="ESO91067.1"/>
    </source>
</evidence>
<dbReference type="OrthoDB" id="535509at2759"/>
<dbReference type="CDD" id="cd01670">
    <property type="entry name" value="Death"/>
    <property type="match status" value="1"/>
</dbReference>
<dbReference type="Proteomes" id="UP000030746">
    <property type="component" value="Unassembled WGS sequence"/>
</dbReference>
<reference evidence="3 4" key="1">
    <citation type="journal article" date="2013" name="Nature">
        <title>Insights into bilaterian evolution from three spiralian genomes.</title>
        <authorList>
            <person name="Simakov O."/>
            <person name="Marletaz F."/>
            <person name="Cho S.J."/>
            <person name="Edsinger-Gonzales E."/>
            <person name="Havlak P."/>
            <person name="Hellsten U."/>
            <person name="Kuo D.H."/>
            <person name="Larsson T."/>
            <person name="Lv J."/>
            <person name="Arendt D."/>
            <person name="Savage R."/>
            <person name="Osoegawa K."/>
            <person name="de Jong P."/>
            <person name="Grimwood J."/>
            <person name="Chapman J.A."/>
            <person name="Shapiro H."/>
            <person name="Aerts A."/>
            <person name="Otillar R.P."/>
            <person name="Terry A.Y."/>
            <person name="Boore J.L."/>
            <person name="Grigoriev I.V."/>
            <person name="Lindberg D.R."/>
            <person name="Seaver E.C."/>
            <person name="Weisblat D.A."/>
            <person name="Putnam N.H."/>
            <person name="Rokhsar D.S."/>
        </authorList>
    </citation>
    <scope>NUCLEOTIDE SEQUENCE [LARGE SCALE GENOMIC DNA]</scope>
</reference>
<accession>V4A2Y9</accession>
<feature type="region of interest" description="Disordered" evidence="1">
    <location>
        <begin position="63"/>
        <end position="82"/>
    </location>
</feature>
<dbReference type="AlphaFoldDB" id="V4A2Y9"/>
<feature type="domain" description="Death" evidence="2">
    <location>
        <begin position="102"/>
        <end position="166"/>
    </location>
</feature>
<dbReference type="RefSeq" id="XP_009058336.1">
    <property type="nucleotide sequence ID" value="XM_009060088.1"/>
</dbReference>
<dbReference type="HOGENOM" id="CLU_1604583_0_0_1"/>
<keyword evidence="4" id="KW-1185">Reference proteome</keyword>
<dbReference type="GO" id="GO:0007165">
    <property type="term" value="P:signal transduction"/>
    <property type="evidence" value="ECO:0007669"/>
    <property type="project" value="InterPro"/>
</dbReference>
<gene>
    <name evidence="3" type="ORF">LOTGIDRAFT_233544</name>
</gene>
<dbReference type="CTD" id="20249301"/>
<evidence type="ECO:0000259" key="2">
    <source>
        <dbReference type="PROSITE" id="PS50017"/>
    </source>
</evidence>
<proteinExistence type="predicted"/>